<comment type="caution">
    <text evidence="2">The sequence shown here is derived from an EMBL/GenBank/DDBJ whole genome shotgun (WGS) entry which is preliminary data.</text>
</comment>
<dbReference type="OrthoDB" id="488005at2"/>
<dbReference type="RefSeq" id="WP_095722846.1">
    <property type="nucleotide sequence ID" value="NZ_NTFS01000192.1"/>
</dbReference>
<evidence type="ECO:0000256" key="1">
    <source>
        <dbReference type="SAM" id="MobiDB-lite"/>
    </source>
</evidence>
<protein>
    <submittedName>
        <fullName evidence="2">Uncharacterized protein</fullName>
    </submittedName>
</protein>
<gene>
    <name evidence="2" type="ORF">CK510_17045</name>
</gene>
<dbReference type="AlphaFoldDB" id="A0A2A2TGJ1"/>
<accession>A0A2A2TGJ1</accession>
<sequence length="118" mass="12946">MDTATESTNGTSTRTRNGDGVTKAPRKQRYLPGLPSASSAKDMQSALYTVLIDKTPTEFASLDNYEMFSMSDDGSFPMIKVSKSKATRLGDRKVYQTGGGRVFRVTLQSHEIKSSKPE</sequence>
<reference evidence="2 3" key="1">
    <citation type="submission" date="2017-08" db="EMBL/GenBank/DDBJ databases">
        <title>Draft genome sequence of filamentous cyanobacterium Calothrix elsteri CCALA 953.</title>
        <authorList>
            <person name="Gagunashvili A.N."/>
            <person name="Elster J."/>
            <person name="Andresson O.S."/>
        </authorList>
    </citation>
    <scope>NUCLEOTIDE SEQUENCE [LARGE SCALE GENOMIC DNA]</scope>
    <source>
        <strain evidence="2 3">CCALA 953</strain>
    </source>
</reference>
<evidence type="ECO:0000313" key="3">
    <source>
        <dbReference type="Proteomes" id="UP000218238"/>
    </source>
</evidence>
<proteinExistence type="predicted"/>
<feature type="compositionally biased region" description="Polar residues" evidence="1">
    <location>
        <begin position="1"/>
        <end position="15"/>
    </location>
</feature>
<dbReference type="EMBL" id="NTFS01000192">
    <property type="protein sequence ID" value="PAX52864.1"/>
    <property type="molecule type" value="Genomic_DNA"/>
</dbReference>
<evidence type="ECO:0000313" key="2">
    <source>
        <dbReference type="EMBL" id="PAX52864.1"/>
    </source>
</evidence>
<dbReference type="Proteomes" id="UP000218238">
    <property type="component" value="Unassembled WGS sequence"/>
</dbReference>
<organism evidence="2 3">
    <name type="scientific">Brunnivagina elsteri CCALA 953</name>
    <dbReference type="NCBI Taxonomy" id="987040"/>
    <lineage>
        <taxon>Bacteria</taxon>
        <taxon>Bacillati</taxon>
        <taxon>Cyanobacteriota</taxon>
        <taxon>Cyanophyceae</taxon>
        <taxon>Nostocales</taxon>
        <taxon>Calotrichaceae</taxon>
        <taxon>Brunnivagina</taxon>
    </lineage>
</organism>
<keyword evidence="3" id="KW-1185">Reference proteome</keyword>
<name>A0A2A2TGJ1_9CYAN</name>
<feature type="region of interest" description="Disordered" evidence="1">
    <location>
        <begin position="1"/>
        <end position="41"/>
    </location>
</feature>